<gene>
    <name evidence="4" type="ORF">GCM10017655_15630</name>
</gene>
<dbReference type="EMBL" id="BSFN01000003">
    <property type="protein sequence ID" value="GLK88501.1"/>
    <property type="molecule type" value="Genomic_DNA"/>
</dbReference>
<evidence type="ECO:0000259" key="2">
    <source>
        <dbReference type="Pfam" id="PF02308"/>
    </source>
</evidence>
<feature type="domain" description="DUF4010" evidence="3">
    <location>
        <begin position="178"/>
        <end position="387"/>
    </location>
</feature>
<evidence type="ECO:0008006" key="6">
    <source>
        <dbReference type="Google" id="ProtNLM"/>
    </source>
</evidence>
<reference evidence="4" key="1">
    <citation type="journal article" date="2014" name="Int. J. Syst. Evol. Microbiol.">
        <title>Complete genome sequence of Corynebacterium casei LMG S-19264T (=DSM 44701T), isolated from a smear-ripened cheese.</title>
        <authorList>
            <consortium name="US DOE Joint Genome Institute (JGI-PGF)"/>
            <person name="Walter F."/>
            <person name="Albersmeier A."/>
            <person name="Kalinowski J."/>
            <person name="Ruckert C."/>
        </authorList>
    </citation>
    <scope>NUCLEOTIDE SEQUENCE</scope>
    <source>
        <strain evidence="4">VKM B-2935</strain>
    </source>
</reference>
<protein>
    <recommendedName>
        <fullName evidence="6">DUF4010 domain-containing protein</fullName>
    </recommendedName>
</protein>
<feature type="transmembrane region" description="Helical" evidence="1">
    <location>
        <begin position="91"/>
        <end position="123"/>
    </location>
</feature>
<feature type="transmembrane region" description="Helical" evidence="1">
    <location>
        <begin position="391"/>
        <end position="412"/>
    </location>
</feature>
<dbReference type="PANTHER" id="PTHR39084">
    <property type="entry name" value="MEMBRANE PROTEIN-RELATED"/>
    <property type="match status" value="1"/>
</dbReference>
<feature type="transmembrane region" description="Helical" evidence="1">
    <location>
        <begin position="233"/>
        <end position="255"/>
    </location>
</feature>
<keyword evidence="5" id="KW-1185">Reference proteome</keyword>
<evidence type="ECO:0000259" key="3">
    <source>
        <dbReference type="Pfam" id="PF13194"/>
    </source>
</evidence>
<feature type="transmembrane region" description="Helical" evidence="1">
    <location>
        <begin position="200"/>
        <end position="221"/>
    </location>
</feature>
<feature type="transmembrane region" description="Helical" evidence="1">
    <location>
        <begin position="332"/>
        <end position="354"/>
    </location>
</feature>
<dbReference type="AlphaFoldDB" id="A0A9W6K2Y0"/>
<evidence type="ECO:0000256" key="1">
    <source>
        <dbReference type="SAM" id="Phobius"/>
    </source>
</evidence>
<feature type="transmembrane region" description="Helical" evidence="1">
    <location>
        <begin position="143"/>
        <end position="161"/>
    </location>
</feature>
<dbReference type="PANTHER" id="PTHR39084:SF1">
    <property type="entry name" value="DUF4010 DOMAIN-CONTAINING PROTEIN"/>
    <property type="match status" value="1"/>
</dbReference>
<keyword evidence="1" id="KW-0812">Transmembrane</keyword>
<dbReference type="Pfam" id="PF02308">
    <property type="entry name" value="MgtC"/>
    <property type="match status" value="1"/>
</dbReference>
<feature type="transmembrane region" description="Helical" evidence="1">
    <location>
        <begin position="305"/>
        <end position="326"/>
    </location>
</feature>
<evidence type="ECO:0000313" key="5">
    <source>
        <dbReference type="Proteomes" id="UP001143328"/>
    </source>
</evidence>
<name>A0A9W6K2Y0_9PSED</name>
<accession>A0A9W6K2Y0</accession>
<feature type="transmembrane region" description="Helical" evidence="1">
    <location>
        <begin position="261"/>
        <end position="282"/>
    </location>
</feature>
<reference evidence="4" key="2">
    <citation type="submission" date="2023-01" db="EMBL/GenBank/DDBJ databases">
        <authorList>
            <person name="Sun Q."/>
            <person name="Evtushenko L."/>
        </authorList>
    </citation>
    <scope>NUCLEOTIDE SEQUENCE</scope>
    <source>
        <strain evidence="4">VKM B-2935</strain>
    </source>
</reference>
<keyword evidence="1" id="KW-1133">Transmembrane helix</keyword>
<keyword evidence="1" id="KW-0472">Membrane</keyword>
<dbReference type="Proteomes" id="UP001143328">
    <property type="component" value="Unassembled WGS sequence"/>
</dbReference>
<dbReference type="RefSeq" id="WP_271194711.1">
    <property type="nucleotide sequence ID" value="NZ_BSFN01000003.1"/>
</dbReference>
<evidence type="ECO:0000313" key="4">
    <source>
        <dbReference type="EMBL" id="GLK88501.1"/>
    </source>
</evidence>
<dbReference type="InterPro" id="IPR049177">
    <property type="entry name" value="MgtC_SapB_SrpB_YhiD_N"/>
</dbReference>
<organism evidence="4 5">
    <name type="scientific">Pseudomonas turukhanskensis</name>
    <dbReference type="NCBI Taxonomy" id="1806536"/>
    <lineage>
        <taxon>Bacteria</taxon>
        <taxon>Pseudomonadati</taxon>
        <taxon>Pseudomonadota</taxon>
        <taxon>Gammaproteobacteria</taxon>
        <taxon>Pseudomonadales</taxon>
        <taxon>Pseudomonadaceae</taxon>
        <taxon>Pseudomonas</taxon>
    </lineage>
</organism>
<feature type="transmembrane region" description="Helical" evidence="1">
    <location>
        <begin position="173"/>
        <end position="194"/>
    </location>
</feature>
<dbReference type="Pfam" id="PF13194">
    <property type="entry name" value="DUF4010"/>
    <property type="match status" value="1"/>
</dbReference>
<proteinExistence type="predicted"/>
<comment type="caution">
    <text evidence="4">The sequence shown here is derived from an EMBL/GenBank/DDBJ whole genome shotgun (WGS) entry which is preliminary data.</text>
</comment>
<feature type="domain" description="MgtC/SapB/SrpB/YhiD N-terminal" evidence="2">
    <location>
        <begin position="14"/>
        <end position="129"/>
    </location>
</feature>
<feature type="transmembrane region" description="Helical" evidence="1">
    <location>
        <begin position="59"/>
        <end position="79"/>
    </location>
</feature>
<sequence length="416" mass="42301">MALAELDGFANGAVALGLGLLVGLERERHKGHGAERACAGLRTFAITALLGFVSNQIGVVLLAAVAVALTLLVTVAYLKSQSSDPGITSEIALLTTLLLGALCTSNAALAGALAVVMTALLTYRQPLHQFVRHQLSALEVRDGLILLTAALVILPLAPDRYIGPYGALNLRNLCALTVMLMAVGAIGHIAVRALGVRYGYAVSAVASGFASSAATIASLGAVAKRTPEHVRSLAAAALLSNLATFVQVGLILGAVDTELCIDFLAPLAAGAMATGCIAGWLARGREAADTREGVAVGGAFETSKAVMLTVLMGGVMLLGAVMQHLFGERGLLVAMLVGGFADAHAPTAAVASLVDAGQLTAQAMALPVLLALSSNTLSKCALAWGAGGRKFAGYIIPAQLLILLLMALAAWLQGTL</sequence>
<dbReference type="InterPro" id="IPR025105">
    <property type="entry name" value="DUF4010"/>
</dbReference>